<dbReference type="EC" id="1.16.-.-" evidence="4"/>
<dbReference type="RefSeq" id="WP_057953698.1">
    <property type="nucleotide sequence ID" value="NZ_CP013118.1"/>
</dbReference>
<dbReference type="OrthoDB" id="9797023at2"/>
<dbReference type="Pfam" id="PF00210">
    <property type="entry name" value="Ferritin"/>
    <property type="match status" value="1"/>
</dbReference>
<evidence type="ECO:0000313" key="4">
    <source>
        <dbReference type="EMBL" id="ALO16314.1"/>
    </source>
</evidence>
<dbReference type="InterPro" id="IPR002177">
    <property type="entry name" value="DPS_DNA-bd"/>
</dbReference>
<dbReference type="Gene3D" id="1.20.1260.10">
    <property type="match status" value="1"/>
</dbReference>
<dbReference type="SUPFAM" id="SSF47240">
    <property type="entry name" value="Ferritin-like"/>
    <property type="match status" value="1"/>
</dbReference>
<name>A0A0S2I1Z8_9BACT</name>
<dbReference type="PANTHER" id="PTHR42932">
    <property type="entry name" value="GENERAL STRESS PROTEIN 20U"/>
    <property type="match status" value="1"/>
</dbReference>
<dbReference type="Proteomes" id="UP000064893">
    <property type="component" value="Chromosome"/>
</dbReference>
<dbReference type="PROSITE" id="PS00819">
    <property type="entry name" value="DPS_2"/>
    <property type="match status" value="1"/>
</dbReference>
<dbReference type="EMBL" id="CP013118">
    <property type="protein sequence ID" value="ALO16314.1"/>
    <property type="molecule type" value="Genomic_DNA"/>
</dbReference>
<dbReference type="PRINTS" id="PR01346">
    <property type="entry name" value="HELNAPAPROT"/>
</dbReference>
<accession>A0A0S2I1Z8</accession>
<dbReference type="InterPro" id="IPR009078">
    <property type="entry name" value="Ferritin-like_SF"/>
</dbReference>
<keyword evidence="4" id="KW-0560">Oxidoreductase</keyword>
<evidence type="ECO:0000259" key="3">
    <source>
        <dbReference type="Pfam" id="PF00210"/>
    </source>
</evidence>
<gene>
    <name evidence="4" type="primary">dps</name>
    <name evidence="4" type="ORF">L21SP5_02691</name>
</gene>
<dbReference type="PROSITE" id="PS00818">
    <property type="entry name" value="DPS_1"/>
    <property type="match status" value="1"/>
</dbReference>
<dbReference type="PANTHER" id="PTHR42932:SF1">
    <property type="entry name" value="GENERAL STRESS PROTEIN 20U"/>
    <property type="match status" value="1"/>
</dbReference>
<evidence type="ECO:0000256" key="2">
    <source>
        <dbReference type="RuleBase" id="RU003875"/>
    </source>
</evidence>
<dbReference type="GO" id="GO:0008199">
    <property type="term" value="F:ferric iron binding"/>
    <property type="evidence" value="ECO:0007669"/>
    <property type="project" value="InterPro"/>
</dbReference>
<comment type="similarity">
    <text evidence="1 2">Belongs to the Dps family.</text>
</comment>
<evidence type="ECO:0000256" key="1">
    <source>
        <dbReference type="ARBA" id="ARBA00009497"/>
    </source>
</evidence>
<dbReference type="KEGG" id="blq:L21SP5_02691"/>
<dbReference type="PIRSF" id="PIRSF005900">
    <property type="entry name" value="Dps"/>
    <property type="match status" value="1"/>
</dbReference>
<dbReference type="AlphaFoldDB" id="A0A0S2I1Z8"/>
<organism evidence="4 5">
    <name type="scientific">Salinivirga cyanobacteriivorans</name>
    <dbReference type="NCBI Taxonomy" id="1307839"/>
    <lineage>
        <taxon>Bacteria</taxon>
        <taxon>Pseudomonadati</taxon>
        <taxon>Bacteroidota</taxon>
        <taxon>Bacteroidia</taxon>
        <taxon>Bacteroidales</taxon>
        <taxon>Salinivirgaceae</taxon>
        <taxon>Salinivirga</taxon>
    </lineage>
</organism>
<dbReference type="InterPro" id="IPR008331">
    <property type="entry name" value="Ferritin_DPS_dom"/>
</dbReference>
<dbReference type="InterPro" id="IPR012347">
    <property type="entry name" value="Ferritin-like"/>
</dbReference>
<keyword evidence="5" id="KW-1185">Reference proteome</keyword>
<protein>
    <submittedName>
        <fullName evidence="4">DNA protection during starvation protein</fullName>
        <ecNumber evidence="4">1.16.-.-</ecNumber>
    </submittedName>
</protein>
<dbReference type="InterPro" id="IPR023188">
    <property type="entry name" value="DPS_DNA-bd_CS"/>
</dbReference>
<dbReference type="GO" id="GO:0016722">
    <property type="term" value="F:oxidoreductase activity, acting on metal ions"/>
    <property type="evidence" value="ECO:0007669"/>
    <property type="project" value="InterPro"/>
</dbReference>
<dbReference type="CDD" id="cd01043">
    <property type="entry name" value="DPS"/>
    <property type="match status" value="1"/>
</dbReference>
<reference evidence="4 5" key="1">
    <citation type="submission" date="2015-11" db="EMBL/GenBank/DDBJ databases">
        <title>Description and complete genome sequence of a novel strain predominating in hypersaline microbial mats and representing a new family of the Bacteriodetes phylum.</title>
        <authorList>
            <person name="Spring S."/>
            <person name="Bunk B."/>
            <person name="Sproer C."/>
            <person name="Klenk H.-P."/>
        </authorList>
    </citation>
    <scope>NUCLEOTIDE SEQUENCE [LARGE SCALE GENOMIC DNA]</scope>
    <source>
        <strain evidence="4 5">L21-Spi-D4</strain>
    </source>
</reference>
<sequence>MNHLEIIGHKEENTKKIALKLNELLADYHMFYMNLRGLHWNIKGPQFFALHNKFEELYDNAAEKIDEIAERILSIGETPVHSLSEYTKKSGLKEELNVSEAKAAIEVVLNGFKYLLAQQKEILELADELDDEATNAMMGDYISEQEKLVWMFHSTTR</sequence>
<dbReference type="STRING" id="1307839.L21SP5_02691"/>
<feature type="domain" description="Ferritin/DPS" evidence="3">
    <location>
        <begin position="20"/>
        <end position="154"/>
    </location>
</feature>
<dbReference type="PATRIC" id="fig|1307839.3.peg.2827"/>
<evidence type="ECO:0000313" key="5">
    <source>
        <dbReference type="Proteomes" id="UP000064893"/>
    </source>
</evidence>
<proteinExistence type="inferred from homology"/>